<sequence length="131" mass="14718">MQNLCLFNTRTVSLGDLTGANLVRRFAIDIDKQIIYLLTSHSIYSLTLDDDKLKSIYTSPDKTTTIEDLCYLSEINHLSLGLSNGDLLSLQFEDDLEENINTIGTLEECIHELKLSPDQQILIAVTNTKVL</sequence>
<accession>A0A819VHP0</accession>
<comment type="caution">
    <text evidence="2">The sequence shown here is derived from an EMBL/GenBank/DDBJ whole genome shotgun (WGS) entry which is preliminary data.</text>
</comment>
<evidence type="ECO:0000313" key="3">
    <source>
        <dbReference type="Proteomes" id="UP000663868"/>
    </source>
</evidence>
<evidence type="ECO:0000259" key="1">
    <source>
        <dbReference type="Pfam" id="PF04762"/>
    </source>
</evidence>
<feature type="non-terminal residue" evidence="2">
    <location>
        <position position="131"/>
    </location>
</feature>
<dbReference type="Proteomes" id="UP000663868">
    <property type="component" value="Unassembled WGS sequence"/>
</dbReference>
<protein>
    <recommendedName>
        <fullName evidence="1">ELP1 first N-terminal beta-propeller domain-containing protein</fullName>
    </recommendedName>
</protein>
<organism evidence="2 3">
    <name type="scientific">Adineta steineri</name>
    <dbReference type="NCBI Taxonomy" id="433720"/>
    <lineage>
        <taxon>Eukaryota</taxon>
        <taxon>Metazoa</taxon>
        <taxon>Spiralia</taxon>
        <taxon>Gnathifera</taxon>
        <taxon>Rotifera</taxon>
        <taxon>Eurotatoria</taxon>
        <taxon>Bdelloidea</taxon>
        <taxon>Adinetida</taxon>
        <taxon>Adinetidae</taxon>
        <taxon>Adineta</taxon>
    </lineage>
</organism>
<proteinExistence type="predicted"/>
<dbReference type="Pfam" id="PF04762">
    <property type="entry name" value="Beta-prop_ELP1_1st"/>
    <property type="match status" value="1"/>
</dbReference>
<dbReference type="InterPro" id="IPR056164">
    <property type="entry name" value="Beta-prop_ELP1_1st"/>
</dbReference>
<name>A0A819VHP0_9BILA</name>
<dbReference type="SUPFAM" id="SSF69322">
    <property type="entry name" value="Tricorn protease domain 2"/>
    <property type="match status" value="1"/>
</dbReference>
<gene>
    <name evidence="2" type="ORF">KXQ929_LOCUS34978</name>
</gene>
<evidence type="ECO:0000313" key="2">
    <source>
        <dbReference type="EMBL" id="CAF4109125.1"/>
    </source>
</evidence>
<dbReference type="UniPathway" id="UPA00988"/>
<feature type="domain" description="ELP1 first N-terminal beta-propeller" evidence="1">
    <location>
        <begin position="1"/>
        <end position="129"/>
    </location>
</feature>
<dbReference type="EMBL" id="CAJOBB010004935">
    <property type="protein sequence ID" value="CAF4109125.1"/>
    <property type="molecule type" value="Genomic_DNA"/>
</dbReference>
<reference evidence="2" key="1">
    <citation type="submission" date="2021-02" db="EMBL/GenBank/DDBJ databases">
        <authorList>
            <person name="Nowell W R."/>
        </authorList>
    </citation>
    <scope>NUCLEOTIDE SEQUENCE</scope>
</reference>
<dbReference type="AlphaFoldDB" id="A0A819VHP0"/>